<sequence length="165" mass="17809">MKKLLLLGAFAFLGGAAQAQEGFKLGAHLGIPVADASDVSSFTLGLDASYMWNIAKGFDLGVATGYSHFIGKNNFDDFGFIPVAVSGKYKFSGAPVFVGLDLGYAISVKDGIDGGFYAQPKFGYQMAKGELYLGYQNISNRRDFGWYRTSSTVGAINIGYNFYLR</sequence>
<keyword evidence="1" id="KW-0732">Signal</keyword>
<dbReference type="OrthoDB" id="1492374at2"/>
<dbReference type="KEGG" id="cpip:CJF12_03055"/>
<name>A0A086BLA4_9FLAO</name>
<dbReference type="eggNOG" id="ENOG5032URC">
    <property type="taxonomic scope" value="Bacteria"/>
</dbReference>
<protein>
    <recommendedName>
        <fullName evidence="4">Outer membrane protein beta-barrel domain-containing protein</fullName>
    </recommendedName>
</protein>
<dbReference type="STRING" id="558152.IQ37_03440"/>
<evidence type="ECO:0000313" key="2">
    <source>
        <dbReference type="EMBL" id="KFF29718.1"/>
    </source>
</evidence>
<dbReference type="EMBL" id="JPRJ01000003">
    <property type="protein sequence ID" value="KFF29718.1"/>
    <property type="molecule type" value="Genomic_DNA"/>
</dbReference>
<dbReference type="Proteomes" id="UP000028709">
    <property type="component" value="Unassembled WGS sequence"/>
</dbReference>
<proteinExistence type="predicted"/>
<feature type="signal peptide" evidence="1">
    <location>
        <begin position="1"/>
        <end position="19"/>
    </location>
</feature>
<gene>
    <name evidence="2" type="ORF">IQ37_03440</name>
</gene>
<dbReference type="RefSeq" id="WP_034682007.1">
    <property type="nucleotide sequence ID" value="NZ_CP023049.2"/>
</dbReference>
<accession>A0A086BLA4</accession>
<evidence type="ECO:0008006" key="4">
    <source>
        <dbReference type="Google" id="ProtNLM"/>
    </source>
</evidence>
<reference evidence="2 3" key="1">
    <citation type="submission" date="2014-07" db="EMBL/GenBank/DDBJ databases">
        <title>Genome of Chryseobacterium piperi CTM.</title>
        <authorList>
            <person name="Pipes S.E."/>
            <person name="Stropko S.J."/>
            <person name="Newman J.D."/>
        </authorList>
    </citation>
    <scope>NUCLEOTIDE SEQUENCE [LARGE SCALE GENOMIC DNA]</scope>
    <source>
        <strain evidence="2 3">CTM</strain>
    </source>
</reference>
<evidence type="ECO:0000256" key="1">
    <source>
        <dbReference type="SAM" id="SignalP"/>
    </source>
</evidence>
<organism evidence="2 3">
    <name type="scientific">Chryseobacterium piperi</name>
    <dbReference type="NCBI Taxonomy" id="558152"/>
    <lineage>
        <taxon>Bacteria</taxon>
        <taxon>Pseudomonadati</taxon>
        <taxon>Bacteroidota</taxon>
        <taxon>Flavobacteriia</taxon>
        <taxon>Flavobacteriales</taxon>
        <taxon>Weeksellaceae</taxon>
        <taxon>Chryseobacterium group</taxon>
        <taxon>Chryseobacterium</taxon>
    </lineage>
</organism>
<feature type="chain" id="PRO_5001804431" description="Outer membrane protein beta-barrel domain-containing protein" evidence="1">
    <location>
        <begin position="20"/>
        <end position="165"/>
    </location>
</feature>
<comment type="caution">
    <text evidence="2">The sequence shown here is derived from an EMBL/GenBank/DDBJ whole genome shotgun (WGS) entry which is preliminary data.</text>
</comment>
<evidence type="ECO:0000313" key="3">
    <source>
        <dbReference type="Proteomes" id="UP000028709"/>
    </source>
</evidence>
<keyword evidence="3" id="KW-1185">Reference proteome</keyword>
<dbReference type="AlphaFoldDB" id="A0A086BLA4"/>